<feature type="transmembrane region" description="Helical" evidence="1">
    <location>
        <begin position="16"/>
        <end position="40"/>
    </location>
</feature>
<accession>A0A9E7RT27</accession>
<dbReference type="AlphaFoldDB" id="A0A9E7RT27"/>
<keyword evidence="1" id="KW-1133">Transmembrane helix</keyword>
<dbReference type="Pfam" id="PF26119">
    <property type="entry name" value="DUF8036"/>
    <property type="match status" value="1"/>
</dbReference>
<feature type="transmembrane region" description="Helical" evidence="1">
    <location>
        <begin position="84"/>
        <end position="105"/>
    </location>
</feature>
<feature type="transmembrane region" description="Helical" evidence="1">
    <location>
        <begin position="52"/>
        <end position="72"/>
    </location>
</feature>
<keyword evidence="1" id="KW-0812">Transmembrane</keyword>
<name>A0A9E7RT27_METWO</name>
<reference evidence="2" key="1">
    <citation type="submission" date="2022-09" db="EMBL/GenBank/DDBJ databases">
        <title>Characterization of three MwoI isoschizomers from sequenced genome and metagenomes.</title>
        <authorList>
            <person name="Fomenkov A."/>
            <person name="Xu S.Y."/>
            <person name="Roberts R.J."/>
        </authorList>
    </citation>
    <scope>NUCLEOTIDE SEQUENCE</scope>
    <source>
        <strain evidence="2">DSM 2970</strain>
    </source>
</reference>
<dbReference type="Proteomes" id="UP001065373">
    <property type="component" value="Chromosome"/>
</dbReference>
<protein>
    <submittedName>
        <fullName evidence="2">Uncharacterized protein</fullName>
    </submittedName>
</protein>
<dbReference type="GeneID" id="75107463"/>
<dbReference type="RefSeq" id="WP_261599605.1">
    <property type="nucleotide sequence ID" value="NZ_CP104550.1"/>
</dbReference>
<evidence type="ECO:0000313" key="2">
    <source>
        <dbReference type="EMBL" id="UXH31721.1"/>
    </source>
</evidence>
<keyword evidence="1" id="KW-0472">Membrane</keyword>
<evidence type="ECO:0000256" key="1">
    <source>
        <dbReference type="SAM" id="Phobius"/>
    </source>
</evidence>
<dbReference type="InterPro" id="IPR058349">
    <property type="entry name" value="DUF8036"/>
</dbReference>
<sequence>MKGHGRNIGVIGDPHLTFLAAVVGILNVFILLIMLGVYISGYRKVKSSFTRGLVGFTVLLILQNLIFIGFMVTREGFRGHGLGMPLLSVNLCQLSAILILLKITWQ</sequence>
<proteinExistence type="predicted"/>
<organism evidence="2">
    <name type="scientific">Methanothermobacter wolfeii</name>
    <name type="common">Methanobacterium wolfei</name>
    <dbReference type="NCBI Taxonomy" id="145261"/>
    <lineage>
        <taxon>Archaea</taxon>
        <taxon>Methanobacteriati</taxon>
        <taxon>Methanobacteriota</taxon>
        <taxon>Methanomada group</taxon>
        <taxon>Methanobacteria</taxon>
        <taxon>Methanobacteriales</taxon>
        <taxon>Methanobacteriaceae</taxon>
        <taxon>Methanothermobacter</taxon>
    </lineage>
</organism>
<dbReference type="EMBL" id="CP104550">
    <property type="protein sequence ID" value="UXH31721.1"/>
    <property type="molecule type" value="Genomic_DNA"/>
</dbReference>
<gene>
    <name evidence="2" type="ORF">N5910_09385</name>
</gene>